<dbReference type="GO" id="GO:0045259">
    <property type="term" value="C:proton-transporting ATP synthase complex"/>
    <property type="evidence" value="ECO:0007669"/>
    <property type="project" value="UniProtKB-KW"/>
</dbReference>
<dbReference type="AlphaFoldDB" id="A0A263D6L1"/>
<dbReference type="InParanoid" id="A0A263D6L1"/>
<dbReference type="HAMAP" id="MF_01393">
    <property type="entry name" value="ATP_synth_a_bact"/>
    <property type="match status" value="1"/>
</dbReference>
<dbReference type="Proteomes" id="UP000242444">
    <property type="component" value="Unassembled WGS sequence"/>
</dbReference>
<keyword evidence="8 11" id="KW-0406">Ion transport</keyword>
<feature type="transmembrane region" description="Helical" evidence="11">
    <location>
        <begin position="71"/>
        <end position="89"/>
    </location>
</feature>
<evidence type="ECO:0000313" key="15">
    <source>
        <dbReference type="Proteomes" id="UP000242444"/>
    </source>
</evidence>
<proteinExistence type="inferred from homology"/>
<dbReference type="PANTHER" id="PTHR11410">
    <property type="entry name" value="ATP SYNTHASE SUBUNIT A"/>
    <property type="match status" value="1"/>
</dbReference>
<feature type="transmembrane region" description="Helical" evidence="11">
    <location>
        <begin position="220"/>
        <end position="240"/>
    </location>
</feature>
<dbReference type="Pfam" id="PF00119">
    <property type="entry name" value="ATP-synt_A"/>
    <property type="match status" value="1"/>
</dbReference>
<evidence type="ECO:0000256" key="4">
    <source>
        <dbReference type="ARBA" id="ARBA00022547"/>
    </source>
</evidence>
<evidence type="ECO:0000256" key="1">
    <source>
        <dbReference type="ARBA" id="ARBA00004141"/>
    </source>
</evidence>
<keyword evidence="9 11" id="KW-0472">Membrane</keyword>
<evidence type="ECO:0000256" key="10">
    <source>
        <dbReference type="ARBA" id="ARBA00023310"/>
    </source>
</evidence>
<evidence type="ECO:0000313" key="14">
    <source>
        <dbReference type="EMBL" id="OZM73829.1"/>
    </source>
</evidence>
<evidence type="ECO:0000256" key="3">
    <source>
        <dbReference type="ARBA" id="ARBA00022448"/>
    </source>
</evidence>
<evidence type="ECO:0000256" key="7">
    <source>
        <dbReference type="ARBA" id="ARBA00022989"/>
    </source>
</evidence>
<dbReference type="InterPro" id="IPR000568">
    <property type="entry name" value="ATP_synth_F0_asu"/>
</dbReference>
<dbReference type="Gene3D" id="1.20.120.220">
    <property type="entry name" value="ATP synthase, F0 complex, subunit A"/>
    <property type="match status" value="1"/>
</dbReference>
<dbReference type="GO" id="GO:0005886">
    <property type="term" value="C:plasma membrane"/>
    <property type="evidence" value="ECO:0007669"/>
    <property type="project" value="UniProtKB-SubCell"/>
</dbReference>
<evidence type="ECO:0000256" key="9">
    <source>
        <dbReference type="ARBA" id="ARBA00023136"/>
    </source>
</evidence>
<dbReference type="FunCoup" id="A0A263D6L1">
    <property type="interactions" value="110"/>
</dbReference>
<feature type="compositionally biased region" description="Basic and acidic residues" evidence="13">
    <location>
        <begin position="1"/>
        <end position="11"/>
    </location>
</feature>
<feature type="region of interest" description="Disordered" evidence="13">
    <location>
        <begin position="1"/>
        <end position="38"/>
    </location>
</feature>
<reference evidence="14 15" key="1">
    <citation type="submission" date="2017-07" db="EMBL/GenBank/DDBJ databases">
        <title>Amycolatopsis antarcticus sp. nov., isolated from the surface of an Antarcticus brown macroalga.</title>
        <authorList>
            <person name="Wang J."/>
            <person name="Leiva S."/>
            <person name="Huang J."/>
            <person name="Huang Y."/>
        </authorList>
    </citation>
    <scope>NUCLEOTIDE SEQUENCE [LARGE SCALE GENOMIC DNA]</scope>
    <source>
        <strain evidence="14 15">AU-G6</strain>
    </source>
</reference>
<dbReference type="InterPro" id="IPR045083">
    <property type="entry name" value="ATP_synth_F0_asu_bact/mt"/>
</dbReference>
<comment type="subcellular location">
    <subcellularLocation>
        <location evidence="11 12">Cell membrane</location>
        <topology evidence="11 12">Multi-pass membrane protein</topology>
    </subcellularLocation>
    <subcellularLocation>
        <location evidence="1">Membrane</location>
        <topology evidence="1">Multi-pass membrane protein</topology>
    </subcellularLocation>
</comment>
<evidence type="ECO:0000256" key="5">
    <source>
        <dbReference type="ARBA" id="ARBA00022692"/>
    </source>
</evidence>
<keyword evidence="10 11" id="KW-0066">ATP synthesis</keyword>
<dbReference type="GO" id="GO:0046933">
    <property type="term" value="F:proton-transporting ATP synthase activity, rotational mechanism"/>
    <property type="evidence" value="ECO:0007669"/>
    <property type="project" value="UniProtKB-UniRule"/>
</dbReference>
<sequence length="297" mass="32581">MRARTQRDPLRRSQNPSGTLSPDRDDSPGGVNAGRENRKEPSLGELVLAAEFPPGADSFVLPPIFGSVTKPMVLVVLSVIIIVTYFLLATRKMSIVPSKGQFAAESIYDFSRNTIAREQIGAQDFRRFVPLIFSLFAFLLVNNLFGIIPVIQFPTMARIGFPIALFLFVYATYHFVGFKKHGFGGYLKHIMFPPGVPKPIYVLLAPIEFAQKFVFQPASLAIRVFAAMFAGHLILLVFTLGGTALLDASGPLKPVSLLSWALAIAMTFLEAFIQVLQAYIFALLAANFIGAALAEEH</sequence>
<dbReference type="InterPro" id="IPR035908">
    <property type="entry name" value="F0_ATP_A_sf"/>
</dbReference>
<keyword evidence="6 11" id="KW-0375">Hydrogen ion transport</keyword>
<evidence type="ECO:0000256" key="2">
    <source>
        <dbReference type="ARBA" id="ARBA00006810"/>
    </source>
</evidence>
<keyword evidence="11" id="KW-1003">Cell membrane</keyword>
<dbReference type="PRINTS" id="PR00123">
    <property type="entry name" value="ATPASEA"/>
</dbReference>
<keyword evidence="5 11" id="KW-0812">Transmembrane</keyword>
<comment type="similarity">
    <text evidence="2 11 12">Belongs to the ATPase A chain family.</text>
</comment>
<dbReference type="PANTHER" id="PTHR11410:SF0">
    <property type="entry name" value="ATP SYNTHASE SUBUNIT A"/>
    <property type="match status" value="1"/>
</dbReference>
<evidence type="ECO:0000256" key="13">
    <source>
        <dbReference type="SAM" id="MobiDB-lite"/>
    </source>
</evidence>
<evidence type="ECO:0000256" key="6">
    <source>
        <dbReference type="ARBA" id="ARBA00022781"/>
    </source>
</evidence>
<feature type="transmembrane region" description="Helical" evidence="11">
    <location>
        <begin position="260"/>
        <end position="293"/>
    </location>
</feature>
<organism evidence="14 15">
    <name type="scientific">Amycolatopsis antarctica</name>
    <dbReference type="NCBI Taxonomy" id="1854586"/>
    <lineage>
        <taxon>Bacteria</taxon>
        <taxon>Bacillati</taxon>
        <taxon>Actinomycetota</taxon>
        <taxon>Actinomycetes</taxon>
        <taxon>Pseudonocardiales</taxon>
        <taxon>Pseudonocardiaceae</taxon>
        <taxon>Amycolatopsis</taxon>
    </lineage>
</organism>
<evidence type="ECO:0000256" key="11">
    <source>
        <dbReference type="HAMAP-Rule" id="MF_01393"/>
    </source>
</evidence>
<feature type="transmembrane region" description="Helical" evidence="11">
    <location>
        <begin position="159"/>
        <end position="178"/>
    </location>
</feature>
<keyword evidence="4 11" id="KW-0138">CF(0)</keyword>
<accession>A0A263D6L1</accession>
<keyword evidence="3 11" id="KW-0813">Transport</keyword>
<name>A0A263D6L1_9PSEU</name>
<feature type="transmembrane region" description="Helical" evidence="11">
    <location>
        <begin position="128"/>
        <end position="153"/>
    </location>
</feature>
<keyword evidence="15" id="KW-1185">Reference proteome</keyword>
<dbReference type="OrthoDB" id="9809130at2"/>
<dbReference type="SUPFAM" id="SSF81336">
    <property type="entry name" value="F1F0 ATP synthase subunit A"/>
    <property type="match status" value="1"/>
</dbReference>
<dbReference type="CDD" id="cd00310">
    <property type="entry name" value="ATP-synt_Fo_a_6"/>
    <property type="match status" value="1"/>
</dbReference>
<evidence type="ECO:0000256" key="8">
    <source>
        <dbReference type="ARBA" id="ARBA00023065"/>
    </source>
</evidence>
<evidence type="ECO:0000256" key="12">
    <source>
        <dbReference type="RuleBase" id="RU000483"/>
    </source>
</evidence>
<comment type="caution">
    <text evidence="14">The sequence shown here is derived from an EMBL/GenBank/DDBJ whole genome shotgun (WGS) entry which is preliminary data.</text>
</comment>
<gene>
    <name evidence="11 14" type="primary">atpB</name>
    <name evidence="14" type="ORF">CFN78_05865</name>
</gene>
<dbReference type="EMBL" id="NKYE01000003">
    <property type="protein sequence ID" value="OZM73829.1"/>
    <property type="molecule type" value="Genomic_DNA"/>
</dbReference>
<comment type="function">
    <text evidence="11 12">Key component of the proton channel; it plays a direct role in the translocation of protons across the membrane.</text>
</comment>
<dbReference type="NCBIfam" id="TIGR01131">
    <property type="entry name" value="ATP_synt_6_or_A"/>
    <property type="match status" value="1"/>
</dbReference>
<keyword evidence="7 11" id="KW-1133">Transmembrane helix</keyword>
<protein>
    <recommendedName>
        <fullName evidence="11 12">ATP synthase subunit a</fullName>
    </recommendedName>
    <alternativeName>
        <fullName evidence="11">ATP synthase F0 sector subunit a</fullName>
    </alternativeName>
    <alternativeName>
        <fullName evidence="11">F-ATPase subunit 6</fullName>
    </alternativeName>
</protein>